<dbReference type="Proteomes" id="UP000292340">
    <property type="component" value="Unassembled WGS sequence"/>
</dbReference>
<proteinExistence type="predicted"/>
<evidence type="ECO:0000313" key="2">
    <source>
        <dbReference type="EMBL" id="RYN15553.1"/>
    </source>
</evidence>
<organism evidence="2 3">
    <name type="scientific">Alternaria tenuissima</name>
    <dbReference type="NCBI Taxonomy" id="119927"/>
    <lineage>
        <taxon>Eukaryota</taxon>
        <taxon>Fungi</taxon>
        <taxon>Dikarya</taxon>
        <taxon>Ascomycota</taxon>
        <taxon>Pezizomycotina</taxon>
        <taxon>Dothideomycetes</taxon>
        <taxon>Pleosporomycetidae</taxon>
        <taxon>Pleosporales</taxon>
        <taxon>Pleosporineae</taxon>
        <taxon>Pleosporaceae</taxon>
        <taxon>Alternaria</taxon>
        <taxon>Alternaria sect. Alternaria</taxon>
        <taxon>Alternaria alternata complex</taxon>
    </lineage>
</organism>
<reference evidence="2" key="2">
    <citation type="journal article" date="2019" name="bioRxiv">
        <title>Genomics, evolutionary history and diagnostics of the Alternaria alternata species group including apple and Asian pear pathotypes.</title>
        <authorList>
            <person name="Armitage A.D."/>
            <person name="Cockerton H.M."/>
            <person name="Sreenivasaprasad S."/>
            <person name="Woodhall J.W."/>
            <person name="Lane C.R."/>
            <person name="Harrison R.J."/>
            <person name="Clarkson J.P."/>
        </authorList>
    </citation>
    <scope>NUCLEOTIDE SEQUENCE</scope>
    <source>
        <strain evidence="2">FERA 1164</strain>
    </source>
</reference>
<comment type="caution">
    <text evidence="2">The sequence shown here is derived from an EMBL/GenBank/DDBJ whole genome shotgun (WGS) entry which is preliminary data.</text>
</comment>
<protein>
    <recommendedName>
        <fullName evidence="1">Azaphilone pigments biosynthesis cluster protein L N-terminal domain-containing protein</fullName>
    </recommendedName>
</protein>
<evidence type="ECO:0000313" key="3">
    <source>
        <dbReference type="Proteomes" id="UP000292340"/>
    </source>
</evidence>
<dbReference type="InterPro" id="IPR031348">
    <property type="entry name" value="PigL_N"/>
</dbReference>
<gene>
    <name evidence="2" type="ORF">AA0115_g12997</name>
</gene>
<reference evidence="2" key="1">
    <citation type="submission" date="2017-10" db="EMBL/GenBank/DDBJ databases">
        <authorList>
            <person name="Armitage A.D."/>
            <person name="Barbara D.J."/>
            <person name="Woodhall J.W."/>
            <person name="Sreenivasaprasad S."/>
            <person name="Lane C.R."/>
            <person name="Clarkson J.P."/>
            <person name="Harrison R.J."/>
        </authorList>
    </citation>
    <scope>NUCLEOTIDE SEQUENCE</scope>
    <source>
        <strain evidence="2">FERA 1164</strain>
    </source>
</reference>
<dbReference type="AlphaFoldDB" id="A0AB37VXL8"/>
<accession>A0AB37VXL8</accession>
<sequence length="282" mass="31588">MSGLEIAAGVIGITDFGLRGIKGLYDFFQDLQDARENLPQIWHELSCIQSNVVSLKFLSEADEDTLKEVRATGITQGMNDCGSACDKLNRQLIRWTERGVDSFTGKLNFKLHSAQIEKNRVRLWATARMLDMTVGILTLYDNFFIIKRYANYLGRKLVHKSEAERAAEISALTQAMDCWKRQAGQERERVSLSLQGLEDSEDSGVIDELDEEESVLKTFIDRSGQTAEQLQAVKLNQTFKGINSDDSEVKLGMPASVVDKVARQSITDVTSKNKSKVTVGIW</sequence>
<name>A0AB37VXL8_9PLEO</name>
<dbReference type="EMBL" id="PDXB01000128">
    <property type="protein sequence ID" value="RYN15553.1"/>
    <property type="molecule type" value="Genomic_DNA"/>
</dbReference>
<dbReference type="Pfam" id="PF17111">
    <property type="entry name" value="PigL_N"/>
    <property type="match status" value="1"/>
</dbReference>
<evidence type="ECO:0000259" key="1">
    <source>
        <dbReference type="Pfam" id="PF17111"/>
    </source>
</evidence>
<feature type="domain" description="Azaphilone pigments biosynthesis cluster protein L N-terminal" evidence="1">
    <location>
        <begin position="4"/>
        <end position="104"/>
    </location>
</feature>